<name>A0ACB9A2J1_9ASTR</name>
<evidence type="ECO:0000313" key="2">
    <source>
        <dbReference type="Proteomes" id="UP001056120"/>
    </source>
</evidence>
<comment type="caution">
    <text evidence="1">The sequence shown here is derived from an EMBL/GenBank/DDBJ whole genome shotgun (WGS) entry which is preliminary data.</text>
</comment>
<gene>
    <name evidence="1" type="ORF">L1987_74365</name>
</gene>
<dbReference type="Proteomes" id="UP001056120">
    <property type="component" value="Linkage Group LG25"/>
</dbReference>
<reference evidence="2" key="1">
    <citation type="journal article" date="2022" name="Mol. Ecol. Resour.">
        <title>The genomes of chicory, endive, great burdock and yacon provide insights into Asteraceae palaeo-polyploidization history and plant inulin production.</title>
        <authorList>
            <person name="Fan W."/>
            <person name="Wang S."/>
            <person name="Wang H."/>
            <person name="Wang A."/>
            <person name="Jiang F."/>
            <person name="Liu H."/>
            <person name="Zhao H."/>
            <person name="Xu D."/>
            <person name="Zhang Y."/>
        </authorList>
    </citation>
    <scope>NUCLEOTIDE SEQUENCE [LARGE SCALE GENOMIC DNA]</scope>
    <source>
        <strain evidence="2">cv. Yunnan</strain>
    </source>
</reference>
<organism evidence="1 2">
    <name type="scientific">Smallanthus sonchifolius</name>
    <dbReference type="NCBI Taxonomy" id="185202"/>
    <lineage>
        <taxon>Eukaryota</taxon>
        <taxon>Viridiplantae</taxon>
        <taxon>Streptophyta</taxon>
        <taxon>Embryophyta</taxon>
        <taxon>Tracheophyta</taxon>
        <taxon>Spermatophyta</taxon>
        <taxon>Magnoliopsida</taxon>
        <taxon>eudicotyledons</taxon>
        <taxon>Gunneridae</taxon>
        <taxon>Pentapetalae</taxon>
        <taxon>asterids</taxon>
        <taxon>campanulids</taxon>
        <taxon>Asterales</taxon>
        <taxon>Asteraceae</taxon>
        <taxon>Asteroideae</taxon>
        <taxon>Heliantheae alliance</taxon>
        <taxon>Millerieae</taxon>
        <taxon>Smallanthus</taxon>
    </lineage>
</organism>
<proteinExistence type="predicted"/>
<dbReference type="EMBL" id="CM042042">
    <property type="protein sequence ID" value="KAI3704150.1"/>
    <property type="molecule type" value="Genomic_DNA"/>
</dbReference>
<keyword evidence="2" id="KW-1185">Reference proteome</keyword>
<protein>
    <submittedName>
        <fullName evidence="1">Uncharacterized protein</fullName>
    </submittedName>
</protein>
<sequence>MGGITELDRPVEQDILYFYCVIFPTTCNLAYRLASYISSFKSRKVNSCITGGAFITRLVESFDIFTTKVRAGLTEIALTQRMGMSIFRDMHIVHEVSGMGYRLAIGWELWLHQHGHPHLDIGEGSGLASARWPITQVYTRGPKQPDDILQQILRQQRQNIQTHECHESWIKWLARS</sequence>
<reference evidence="1 2" key="2">
    <citation type="journal article" date="2022" name="Mol. Ecol. Resour.">
        <title>The genomes of chicory, endive, great burdock and yacon provide insights into Asteraceae paleo-polyploidization history and plant inulin production.</title>
        <authorList>
            <person name="Fan W."/>
            <person name="Wang S."/>
            <person name="Wang H."/>
            <person name="Wang A."/>
            <person name="Jiang F."/>
            <person name="Liu H."/>
            <person name="Zhao H."/>
            <person name="Xu D."/>
            <person name="Zhang Y."/>
        </authorList>
    </citation>
    <scope>NUCLEOTIDE SEQUENCE [LARGE SCALE GENOMIC DNA]</scope>
    <source>
        <strain evidence="2">cv. Yunnan</strain>
        <tissue evidence="1">Leaves</tissue>
    </source>
</reference>
<accession>A0ACB9A2J1</accession>
<evidence type="ECO:0000313" key="1">
    <source>
        <dbReference type="EMBL" id="KAI3704150.1"/>
    </source>
</evidence>